<evidence type="ECO:0000256" key="1">
    <source>
        <dbReference type="ARBA" id="ARBA00004496"/>
    </source>
</evidence>
<protein>
    <recommendedName>
        <fullName evidence="7 8">UDP-N-acetylmuramoylalanine--D-glutamate ligase</fullName>
        <ecNumber evidence="7 8">6.3.2.9</ecNumber>
    </recommendedName>
    <alternativeName>
        <fullName evidence="7">D-glutamic acid-adding enzyme</fullName>
    </alternativeName>
    <alternativeName>
        <fullName evidence="7">UDP-N-acetylmuramoyl-L-alanyl-D-glutamate synthetase</fullName>
    </alternativeName>
</protein>
<proteinExistence type="inferred from homology"/>
<keyword evidence="7 8" id="KW-0573">Peptidoglycan synthesis</keyword>
<comment type="function">
    <text evidence="7 8">Cell wall formation. Catalyzes the addition of glutamate to the nucleotide precursor UDP-N-acetylmuramoyl-L-alanine (UMA).</text>
</comment>
<evidence type="ECO:0000256" key="3">
    <source>
        <dbReference type="ARBA" id="ARBA00022490"/>
    </source>
</evidence>
<name>A0A927APU5_9BACT</name>
<evidence type="ECO:0000256" key="7">
    <source>
        <dbReference type="HAMAP-Rule" id="MF_00639"/>
    </source>
</evidence>
<keyword evidence="7 8" id="KW-0132">Cell division</keyword>
<dbReference type="HAMAP" id="MF_00639">
    <property type="entry name" value="MurD"/>
    <property type="match status" value="1"/>
</dbReference>
<evidence type="ECO:0000313" key="11">
    <source>
        <dbReference type="EMBL" id="MBD2699056.1"/>
    </source>
</evidence>
<comment type="pathway">
    <text evidence="2 7 8">Cell wall biogenesis; peptidoglycan biosynthesis.</text>
</comment>
<keyword evidence="12" id="KW-1185">Reference proteome</keyword>
<dbReference type="SUPFAM" id="SSF53244">
    <property type="entry name" value="MurD-like peptide ligases, peptide-binding domain"/>
    <property type="match status" value="1"/>
</dbReference>
<dbReference type="Gene3D" id="3.40.1190.10">
    <property type="entry name" value="Mur-like, catalytic domain"/>
    <property type="match status" value="1"/>
</dbReference>
<keyword evidence="4 7" id="KW-0436">Ligase</keyword>
<dbReference type="GO" id="GO:0008764">
    <property type="term" value="F:UDP-N-acetylmuramoylalanine-D-glutamate ligase activity"/>
    <property type="evidence" value="ECO:0007669"/>
    <property type="project" value="UniProtKB-UniRule"/>
</dbReference>
<dbReference type="SUPFAM" id="SSF51984">
    <property type="entry name" value="MurCD N-terminal domain"/>
    <property type="match status" value="1"/>
</dbReference>
<comment type="similarity">
    <text evidence="7">Belongs to the MurCDEF family.</text>
</comment>
<dbReference type="Pfam" id="PF02875">
    <property type="entry name" value="Mur_ligase_C"/>
    <property type="match status" value="1"/>
</dbReference>
<dbReference type="GO" id="GO:0009252">
    <property type="term" value="P:peptidoglycan biosynthetic process"/>
    <property type="evidence" value="ECO:0007669"/>
    <property type="project" value="UniProtKB-UniRule"/>
</dbReference>
<accession>A0A927APU5</accession>
<dbReference type="InterPro" id="IPR005762">
    <property type="entry name" value="MurD"/>
</dbReference>
<dbReference type="GO" id="GO:0005737">
    <property type="term" value="C:cytoplasm"/>
    <property type="evidence" value="ECO:0007669"/>
    <property type="project" value="UniProtKB-SubCell"/>
</dbReference>
<dbReference type="InterPro" id="IPR013221">
    <property type="entry name" value="Mur_ligase_cen"/>
</dbReference>
<comment type="caution">
    <text evidence="11">The sequence shown here is derived from an EMBL/GenBank/DDBJ whole genome shotgun (WGS) entry which is preliminary data.</text>
</comment>
<feature type="binding site" evidence="7">
    <location>
        <begin position="111"/>
        <end position="117"/>
    </location>
    <ligand>
        <name>ATP</name>
        <dbReference type="ChEBI" id="CHEBI:30616"/>
    </ligand>
</feature>
<dbReference type="InterPro" id="IPR036565">
    <property type="entry name" value="Mur-like_cat_sf"/>
</dbReference>
<evidence type="ECO:0000256" key="5">
    <source>
        <dbReference type="ARBA" id="ARBA00022741"/>
    </source>
</evidence>
<keyword evidence="5 7" id="KW-0547">Nucleotide-binding</keyword>
<comment type="catalytic activity">
    <reaction evidence="7 8">
        <text>UDP-N-acetyl-alpha-D-muramoyl-L-alanine + D-glutamate + ATP = UDP-N-acetyl-alpha-D-muramoyl-L-alanyl-D-glutamate + ADP + phosphate + H(+)</text>
        <dbReference type="Rhea" id="RHEA:16429"/>
        <dbReference type="ChEBI" id="CHEBI:15378"/>
        <dbReference type="ChEBI" id="CHEBI:29986"/>
        <dbReference type="ChEBI" id="CHEBI:30616"/>
        <dbReference type="ChEBI" id="CHEBI:43474"/>
        <dbReference type="ChEBI" id="CHEBI:83898"/>
        <dbReference type="ChEBI" id="CHEBI:83900"/>
        <dbReference type="ChEBI" id="CHEBI:456216"/>
        <dbReference type="EC" id="6.3.2.9"/>
    </reaction>
</comment>
<evidence type="ECO:0000256" key="6">
    <source>
        <dbReference type="ARBA" id="ARBA00022840"/>
    </source>
</evidence>
<evidence type="ECO:0000256" key="8">
    <source>
        <dbReference type="RuleBase" id="RU003664"/>
    </source>
</evidence>
<dbReference type="Gene3D" id="3.90.190.20">
    <property type="entry name" value="Mur ligase, C-terminal domain"/>
    <property type="match status" value="1"/>
</dbReference>
<keyword evidence="6 7" id="KW-0067">ATP-binding</keyword>
<evidence type="ECO:0000256" key="2">
    <source>
        <dbReference type="ARBA" id="ARBA00004752"/>
    </source>
</evidence>
<dbReference type="Gene3D" id="3.40.50.720">
    <property type="entry name" value="NAD(P)-binding Rossmann-like Domain"/>
    <property type="match status" value="1"/>
</dbReference>
<evidence type="ECO:0000259" key="10">
    <source>
        <dbReference type="Pfam" id="PF08245"/>
    </source>
</evidence>
<dbReference type="GO" id="GO:0005524">
    <property type="term" value="F:ATP binding"/>
    <property type="evidence" value="ECO:0007669"/>
    <property type="project" value="UniProtKB-UniRule"/>
</dbReference>
<dbReference type="Pfam" id="PF21377">
    <property type="entry name" value="MurD_N"/>
    <property type="match status" value="1"/>
</dbReference>
<dbReference type="NCBIfam" id="TIGR01087">
    <property type="entry name" value="murD"/>
    <property type="match status" value="1"/>
</dbReference>
<dbReference type="GO" id="GO:0051301">
    <property type="term" value="P:cell division"/>
    <property type="evidence" value="ECO:0007669"/>
    <property type="project" value="UniProtKB-KW"/>
</dbReference>
<dbReference type="InterPro" id="IPR004101">
    <property type="entry name" value="Mur_ligase_C"/>
</dbReference>
<dbReference type="GO" id="GO:0071555">
    <property type="term" value="P:cell wall organization"/>
    <property type="evidence" value="ECO:0007669"/>
    <property type="project" value="UniProtKB-KW"/>
</dbReference>
<organism evidence="11 12">
    <name type="scientific">Spirosoma profusum</name>
    <dbReference type="NCBI Taxonomy" id="2771354"/>
    <lineage>
        <taxon>Bacteria</taxon>
        <taxon>Pseudomonadati</taxon>
        <taxon>Bacteroidota</taxon>
        <taxon>Cytophagia</taxon>
        <taxon>Cytophagales</taxon>
        <taxon>Cytophagaceae</taxon>
        <taxon>Spirosoma</taxon>
    </lineage>
</organism>
<dbReference type="PANTHER" id="PTHR43692">
    <property type="entry name" value="UDP-N-ACETYLMURAMOYLALANINE--D-GLUTAMATE LIGASE"/>
    <property type="match status" value="1"/>
</dbReference>
<evidence type="ECO:0000256" key="4">
    <source>
        <dbReference type="ARBA" id="ARBA00022598"/>
    </source>
</evidence>
<comment type="subcellular location">
    <subcellularLocation>
        <location evidence="1 7 8">Cytoplasm</location>
    </subcellularLocation>
</comment>
<dbReference type="EC" id="6.3.2.9" evidence="7 8"/>
<dbReference type="InterPro" id="IPR036615">
    <property type="entry name" value="Mur_ligase_C_dom_sf"/>
</dbReference>
<dbReference type="EMBL" id="JACWZY010000001">
    <property type="protein sequence ID" value="MBD2699056.1"/>
    <property type="molecule type" value="Genomic_DNA"/>
</dbReference>
<evidence type="ECO:0000313" key="12">
    <source>
        <dbReference type="Proteomes" id="UP000598820"/>
    </source>
</evidence>
<keyword evidence="7 8" id="KW-0133">Cell shape</keyword>
<dbReference type="GO" id="GO:0008360">
    <property type="term" value="P:regulation of cell shape"/>
    <property type="evidence" value="ECO:0007669"/>
    <property type="project" value="UniProtKB-KW"/>
</dbReference>
<keyword evidence="3 7" id="KW-0963">Cytoplasm</keyword>
<keyword evidence="7 8" id="KW-0961">Cell wall biogenesis/degradation</keyword>
<gene>
    <name evidence="7 11" type="primary">murD</name>
    <name evidence="11" type="ORF">IC229_00290</name>
</gene>
<feature type="domain" description="Mur ligase C-terminal" evidence="9">
    <location>
        <begin position="310"/>
        <end position="423"/>
    </location>
</feature>
<sequence length="451" mass="49436">MSVKQLVVLGGGESGVGAALLAQAKGFSVFLSDKGALKESYRTTLEKAGIPFEEGTHTEARILAADEVIKSPGIPEKAPLVQQLRAQKTPVISEIEFAARYTKAKLIGITGSNGKTTTTLLIYHLLKTAGLNVGLAGNVGDSFAEQVIADTFDYYVLELSSFQLDDMYDVHLDVMLLLNITPDHLDRYAYNFQNYIDSKFRILQNACPDDTFIYFAESQPIQEELTKRSTVANRLPVSLQSPVTPGGYVQNGQLIAQTTTHSFTLTQADTPLRGPHNAINMLSAILVAQTLDVTNEAIIAGLKSFQNAAHRLEPAGTIDEIQFINDSKATNVDSVFYALSSMETPTIWIAGGQDKGNDYSQLDDVVRQKVKALICLGIDNHKLVEHFGSKIPLIFETQQVEEAVAKGLEWGESGDVVLLSPACASFDLFKNYEDRGNQFKEAVRKLMMNYE</sequence>
<keyword evidence="7 8" id="KW-0131">Cell cycle</keyword>
<dbReference type="Proteomes" id="UP000598820">
    <property type="component" value="Unassembled WGS sequence"/>
</dbReference>
<reference evidence="11" key="1">
    <citation type="submission" date="2020-09" db="EMBL/GenBank/DDBJ databases">
        <authorList>
            <person name="Kim M.K."/>
        </authorList>
    </citation>
    <scope>NUCLEOTIDE SEQUENCE</scope>
    <source>
        <strain evidence="11">BT702</strain>
    </source>
</reference>
<feature type="domain" description="Mur ligase central" evidence="10">
    <location>
        <begin position="109"/>
        <end position="288"/>
    </location>
</feature>
<dbReference type="AlphaFoldDB" id="A0A927APU5"/>
<dbReference type="Pfam" id="PF08245">
    <property type="entry name" value="Mur_ligase_M"/>
    <property type="match status" value="1"/>
</dbReference>
<dbReference type="RefSeq" id="WP_190884921.1">
    <property type="nucleotide sequence ID" value="NZ_JACWZY010000001.1"/>
</dbReference>
<evidence type="ECO:0000259" key="9">
    <source>
        <dbReference type="Pfam" id="PF02875"/>
    </source>
</evidence>
<dbReference type="SUPFAM" id="SSF53623">
    <property type="entry name" value="MurD-like peptide ligases, catalytic domain"/>
    <property type="match status" value="1"/>
</dbReference>
<dbReference type="PANTHER" id="PTHR43692:SF1">
    <property type="entry name" value="UDP-N-ACETYLMURAMOYLALANINE--D-GLUTAMATE LIGASE"/>
    <property type="match status" value="1"/>
</dbReference>